<keyword evidence="3" id="KW-1185">Reference proteome</keyword>
<dbReference type="Proteomes" id="UP000254968">
    <property type="component" value="Unassembled WGS sequence"/>
</dbReference>
<proteinExistence type="predicted"/>
<evidence type="ECO:0000313" key="2">
    <source>
        <dbReference type="EMBL" id="STX28305.1"/>
    </source>
</evidence>
<feature type="signal peptide" evidence="1">
    <location>
        <begin position="1"/>
        <end position="23"/>
    </location>
</feature>
<dbReference type="AlphaFoldDB" id="A0A378I0W3"/>
<feature type="chain" id="PRO_5017061796" evidence="1">
    <location>
        <begin position="24"/>
        <end position="249"/>
    </location>
</feature>
<reference evidence="2 3" key="1">
    <citation type="submission" date="2018-06" db="EMBL/GenBank/DDBJ databases">
        <authorList>
            <consortium name="Pathogen Informatics"/>
            <person name="Doyle S."/>
        </authorList>
    </citation>
    <scope>NUCLEOTIDE SEQUENCE [LARGE SCALE GENOMIC DNA]</scope>
    <source>
        <strain evidence="2 3">NCTC13315</strain>
    </source>
</reference>
<dbReference type="RefSeq" id="WP_115302065.1">
    <property type="nucleotide sequence ID" value="NZ_CAAAHO010000001.1"/>
</dbReference>
<dbReference type="InterPro" id="IPR011250">
    <property type="entry name" value="OMP/PagP_B-barrel"/>
</dbReference>
<evidence type="ECO:0000256" key="1">
    <source>
        <dbReference type="SAM" id="SignalP"/>
    </source>
</evidence>
<dbReference type="SUPFAM" id="SSF56925">
    <property type="entry name" value="OMPA-like"/>
    <property type="match status" value="1"/>
</dbReference>
<dbReference type="EMBL" id="UGNV01000001">
    <property type="protein sequence ID" value="STX28305.1"/>
    <property type="molecule type" value="Genomic_DNA"/>
</dbReference>
<dbReference type="OrthoDB" id="5637684at2"/>
<keyword evidence="1" id="KW-0732">Signal</keyword>
<name>A0A378I0W3_9GAMM</name>
<evidence type="ECO:0000313" key="3">
    <source>
        <dbReference type="Proteomes" id="UP000254968"/>
    </source>
</evidence>
<accession>A0A378I0W3</accession>
<sequence length="249" mass="27628">MNNKKISLLSLLLICQSSLSVIAGTMGETKDKYYHPFINVGIGAAWQKIGSPQTVTLLPPDSNYYTVKSDYKLATNFNFAVGFEQLINQHFSYQLGIAAYGNTAVNSRGHVWQFALPEFDNFSYRYKIQSTAFLLTGKLLSDYSSIIHPYLSANIGLGLNRSFSYEETPLIEEAVAMEPFRNHTSNSFAWGAGTGLEINITPTTRFGIGYQFIDFGNATLGKSPVQVGSDTLKQKQLSHQMAFQITLFA</sequence>
<gene>
    <name evidence="2" type="ORF">NCTC13315_00833</name>
</gene>
<protein>
    <submittedName>
        <fullName evidence="2">Uncharacterized protein</fullName>
    </submittedName>
</protein>
<dbReference type="Gene3D" id="2.40.160.20">
    <property type="match status" value="1"/>
</dbReference>
<organism evidence="2 3">
    <name type="scientific">Legionella beliardensis</name>
    <dbReference type="NCBI Taxonomy" id="91822"/>
    <lineage>
        <taxon>Bacteria</taxon>
        <taxon>Pseudomonadati</taxon>
        <taxon>Pseudomonadota</taxon>
        <taxon>Gammaproteobacteria</taxon>
        <taxon>Legionellales</taxon>
        <taxon>Legionellaceae</taxon>
        <taxon>Legionella</taxon>
    </lineage>
</organism>